<reference evidence="2 3" key="1">
    <citation type="submission" date="2020-05" db="EMBL/GenBank/DDBJ databases">
        <title>Hymenobacter terrestris sp. nov. and Hymenobacter lapidiphilus sp. nov., isolated from regoliths in Antarctica.</title>
        <authorList>
            <person name="Sedlacek I."/>
            <person name="Pantucek R."/>
            <person name="Zeman M."/>
            <person name="Holochova P."/>
            <person name="Kralova S."/>
            <person name="Stankova E."/>
            <person name="Sedo O."/>
            <person name="Micenkova L."/>
            <person name="Svec P."/>
            <person name="Gupta V."/>
            <person name="Sood U."/>
            <person name="Korpole U.S."/>
            <person name="Lal R."/>
        </authorList>
    </citation>
    <scope>NUCLEOTIDE SEQUENCE [LARGE SCALE GENOMIC DNA]</scope>
    <source>
        <strain evidence="2 3">P5342</strain>
    </source>
</reference>
<dbReference type="Gene3D" id="3.90.1570.10">
    <property type="entry name" value="tt1808, chain A"/>
    <property type="match status" value="1"/>
</dbReference>
<gene>
    <name evidence="2" type="ORF">HW554_16370</name>
</gene>
<dbReference type="SUPFAM" id="SSF52980">
    <property type="entry name" value="Restriction endonuclease-like"/>
    <property type="match status" value="1"/>
</dbReference>
<dbReference type="AlphaFoldDB" id="A0A7Y7U6G2"/>
<dbReference type="GO" id="GO:0004519">
    <property type="term" value="F:endonuclease activity"/>
    <property type="evidence" value="ECO:0007669"/>
    <property type="project" value="UniProtKB-KW"/>
</dbReference>
<sequence length="200" mass="22620">MLPITQFSQLDLTQRYTYADYLTWQFTERVELIKGKVRPMSPAPKRRHQDISRNVSIPIAGFLRGKECRTCAAPFDVRLSRATPNGDASIETVVQPDICVACDPAKLDERGCLGAPDWIIEIVSPGNVARDTRDKLELYEEAGVREYWIVLPEQQNVLVYLLDDATGRYELRGEFHTPGPIPVATLPELVMEWAEVFEGV</sequence>
<accession>A0A7Y7U6G2</accession>
<keyword evidence="2" id="KW-0255">Endonuclease</keyword>
<dbReference type="InterPro" id="IPR011335">
    <property type="entry name" value="Restrct_endonuc-II-like"/>
</dbReference>
<comment type="caution">
    <text evidence="2">The sequence shown here is derived from an EMBL/GenBank/DDBJ whole genome shotgun (WGS) entry which is preliminary data.</text>
</comment>
<dbReference type="PANTHER" id="PTHR36558:SF1">
    <property type="entry name" value="RESTRICTION ENDONUCLEASE DOMAIN-CONTAINING PROTEIN-RELATED"/>
    <property type="match status" value="1"/>
</dbReference>
<dbReference type="InterPro" id="IPR008538">
    <property type="entry name" value="Uma2"/>
</dbReference>
<dbReference type="Pfam" id="PF05685">
    <property type="entry name" value="Uma2"/>
    <property type="match status" value="1"/>
</dbReference>
<feature type="domain" description="Putative restriction endonuclease" evidence="1">
    <location>
        <begin position="20"/>
        <end position="190"/>
    </location>
</feature>
<protein>
    <submittedName>
        <fullName evidence="2">Uma2 family endonuclease</fullName>
    </submittedName>
</protein>
<organism evidence="2 3">
    <name type="scientific">Hymenobacter lapidiphilus</name>
    <dbReference type="NCBI Taxonomy" id="2608003"/>
    <lineage>
        <taxon>Bacteria</taxon>
        <taxon>Pseudomonadati</taxon>
        <taxon>Bacteroidota</taxon>
        <taxon>Cytophagia</taxon>
        <taxon>Cytophagales</taxon>
        <taxon>Hymenobacteraceae</taxon>
        <taxon>Hymenobacter</taxon>
    </lineage>
</organism>
<dbReference type="EMBL" id="JABKAU010000037">
    <property type="protein sequence ID" value="NVO32791.1"/>
    <property type="molecule type" value="Genomic_DNA"/>
</dbReference>
<keyword evidence="2" id="KW-0540">Nuclease</keyword>
<dbReference type="PANTHER" id="PTHR36558">
    <property type="entry name" value="GLR1098 PROTEIN"/>
    <property type="match status" value="1"/>
</dbReference>
<keyword evidence="2" id="KW-0378">Hydrolase</keyword>
<evidence type="ECO:0000313" key="3">
    <source>
        <dbReference type="Proteomes" id="UP000565521"/>
    </source>
</evidence>
<dbReference type="RefSeq" id="WP_176909656.1">
    <property type="nucleotide sequence ID" value="NZ_JABKAU010000037.1"/>
</dbReference>
<keyword evidence="3" id="KW-1185">Reference proteome</keyword>
<dbReference type="CDD" id="cd06260">
    <property type="entry name" value="DUF820-like"/>
    <property type="match status" value="1"/>
</dbReference>
<evidence type="ECO:0000313" key="2">
    <source>
        <dbReference type="EMBL" id="NVO32791.1"/>
    </source>
</evidence>
<name>A0A7Y7U6G2_9BACT</name>
<evidence type="ECO:0000259" key="1">
    <source>
        <dbReference type="Pfam" id="PF05685"/>
    </source>
</evidence>
<proteinExistence type="predicted"/>
<dbReference type="InterPro" id="IPR012296">
    <property type="entry name" value="Nuclease_put_TT1808"/>
</dbReference>
<dbReference type="Proteomes" id="UP000565521">
    <property type="component" value="Unassembled WGS sequence"/>
</dbReference>